<gene>
    <name evidence="2" type="ORF">ELS19_04860</name>
    <name evidence="1" type="ORF">G3I44_05090</name>
</gene>
<dbReference type="EMBL" id="RZHH01000002">
    <property type="protein sequence ID" value="RYJ13359.1"/>
    <property type="molecule type" value="Genomic_DNA"/>
</dbReference>
<proteinExistence type="predicted"/>
<dbReference type="RefSeq" id="WP_006056848.1">
    <property type="nucleotide sequence ID" value="NZ_CP048739.1"/>
</dbReference>
<dbReference type="OMA" id="ITEWERS"/>
<reference evidence="1 4" key="2">
    <citation type="submission" date="2020-02" db="EMBL/GenBank/DDBJ databases">
        <title>Whole genome sequence of Halogeometricum borinquense strain wsp4.</title>
        <authorList>
            <person name="Verma D.K."/>
            <person name="Gopal K."/>
            <person name="Prasad E.S."/>
        </authorList>
    </citation>
    <scope>NUCLEOTIDE SEQUENCE [LARGE SCALE GENOMIC DNA]</scope>
    <source>
        <strain evidence="1">Wsp4</strain>
        <strain evidence="4">wsp4</strain>
    </source>
</reference>
<accession>A0A482TMY8</accession>
<dbReference type="InterPro" id="IPR055965">
    <property type="entry name" value="DUF7543"/>
</dbReference>
<dbReference type="Proteomes" id="UP000294028">
    <property type="component" value="Unassembled WGS sequence"/>
</dbReference>
<protein>
    <submittedName>
        <fullName evidence="2">Uncharacterized protein</fullName>
    </submittedName>
</protein>
<evidence type="ECO:0000313" key="3">
    <source>
        <dbReference type="Proteomes" id="UP000294028"/>
    </source>
</evidence>
<dbReference type="EMBL" id="CP048739">
    <property type="protein sequence ID" value="QIB73717.1"/>
    <property type="molecule type" value="Genomic_DNA"/>
</dbReference>
<dbReference type="Proteomes" id="UP000465846">
    <property type="component" value="Chromosome"/>
</dbReference>
<dbReference type="Pfam" id="PF24399">
    <property type="entry name" value="DUF7543"/>
    <property type="match status" value="1"/>
</dbReference>
<reference evidence="2 3" key="1">
    <citation type="submission" date="2018-12" db="EMBL/GenBank/DDBJ databases">
        <title>Genome analysis provides insights into bioremediation potentialities of Halogeometricum borinquense strain N11.</title>
        <authorList>
            <person name="Najjari A."/>
            <person name="Youssef N."/>
            <person name="Fhoula I."/>
            <person name="Ben Dhia O."/>
            <person name="Mahjoubi M."/>
            <person name="Ouzari H.I."/>
            <person name="Cherif A."/>
        </authorList>
    </citation>
    <scope>NUCLEOTIDE SEQUENCE [LARGE SCALE GENOMIC DNA]</scope>
    <source>
        <strain evidence="2 3">N11</strain>
    </source>
</reference>
<dbReference type="GeneID" id="9993952"/>
<organism evidence="2 3">
    <name type="scientific">Halogeometricum borinquense</name>
    <dbReference type="NCBI Taxonomy" id="60847"/>
    <lineage>
        <taxon>Archaea</taxon>
        <taxon>Methanobacteriati</taxon>
        <taxon>Methanobacteriota</taxon>
        <taxon>Stenosarchaea group</taxon>
        <taxon>Halobacteria</taxon>
        <taxon>Halobacteriales</taxon>
        <taxon>Haloferacaceae</taxon>
        <taxon>Halogeometricum</taxon>
    </lineage>
</organism>
<evidence type="ECO:0000313" key="1">
    <source>
        <dbReference type="EMBL" id="QIB73717.1"/>
    </source>
</evidence>
<evidence type="ECO:0000313" key="2">
    <source>
        <dbReference type="EMBL" id="RYJ13359.1"/>
    </source>
</evidence>
<dbReference type="AlphaFoldDB" id="A0A482TMY8"/>
<evidence type="ECO:0000313" key="4">
    <source>
        <dbReference type="Proteomes" id="UP000465846"/>
    </source>
</evidence>
<name>A0A482TMY8_9EURY</name>
<sequence>MSWHNVRADDRITEWERSDGTVTIRLRHSPNGTWTVRLDRLHQSDEGRGYRRERLDTEEAAREVVAAWQDEYDLEDE</sequence>